<dbReference type="InterPro" id="IPR002173">
    <property type="entry name" value="Carboh/pur_kinase_PfkB_CS"/>
</dbReference>
<evidence type="ECO:0000256" key="3">
    <source>
        <dbReference type="ARBA" id="ARBA00022777"/>
    </source>
</evidence>
<dbReference type="Pfam" id="PF00294">
    <property type="entry name" value="PfkB"/>
    <property type="match status" value="2"/>
</dbReference>
<dbReference type="PANTHER" id="PTHR43320:SF3">
    <property type="entry name" value="CARBOHYDRATE KINASE PFKB DOMAIN-CONTAINING PROTEIN"/>
    <property type="match status" value="1"/>
</dbReference>
<protein>
    <submittedName>
        <fullName evidence="5">Fructoselysine 6-kinase</fullName>
    </submittedName>
</protein>
<evidence type="ECO:0000313" key="5">
    <source>
        <dbReference type="EMBL" id="SCZ03185.1"/>
    </source>
</evidence>
<keyword evidence="3 5" id="KW-0418">Kinase</keyword>
<feature type="domain" description="Carbohydrate kinase PfkB" evidence="4">
    <location>
        <begin position="173"/>
        <end position="259"/>
    </location>
</feature>
<evidence type="ECO:0000259" key="4">
    <source>
        <dbReference type="Pfam" id="PF00294"/>
    </source>
</evidence>
<gene>
    <name evidence="5" type="ORF">SAMN03080606_03714</name>
</gene>
<dbReference type="PROSITE" id="PS00583">
    <property type="entry name" value="PFKB_KINASES_1"/>
    <property type="match status" value="1"/>
</dbReference>
<dbReference type="SUPFAM" id="SSF53613">
    <property type="entry name" value="Ribokinase-like"/>
    <property type="match status" value="1"/>
</dbReference>
<sequence>MTMKVVAVGDNCIDFYNILNKGYPGGNAVNFAVYMQKLGIASSYVGVVGNDDNGDIIIDSMKNQGVNISRVHRKEGRTAITQVELINNDRILGEYDEGVFKEFTLSEEDISYIQKHDLIHSAIWGKVDKYFHKFGGMITSFDYADKLDSQIVEDSLPFVDYAFFSYQRHDEYIRDYIQKVKSKGPKVVVATLNRNGSIAYDGNKMYYIPSIPTKVIDTLGAGDSFIAGFMYGILKDNSIEECLKIGTEYASKTITYFGAW</sequence>
<dbReference type="AlphaFoldDB" id="A0A1G5KRF3"/>
<dbReference type="Proteomes" id="UP000198636">
    <property type="component" value="Unassembled WGS sequence"/>
</dbReference>
<evidence type="ECO:0000256" key="1">
    <source>
        <dbReference type="ARBA" id="ARBA00010688"/>
    </source>
</evidence>
<dbReference type="NCBIfam" id="NF007321">
    <property type="entry name" value="PRK09813.1"/>
    <property type="match status" value="1"/>
</dbReference>
<keyword evidence="6" id="KW-1185">Reference proteome</keyword>
<dbReference type="RefSeq" id="WP_207647941.1">
    <property type="nucleotide sequence ID" value="NZ_FMUS01000030.1"/>
</dbReference>
<accession>A0A1G5KRF3</accession>
<dbReference type="EMBL" id="FMUS01000030">
    <property type="protein sequence ID" value="SCZ03185.1"/>
    <property type="molecule type" value="Genomic_DNA"/>
</dbReference>
<dbReference type="InterPro" id="IPR029056">
    <property type="entry name" value="Ribokinase-like"/>
</dbReference>
<reference evidence="5 6" key="1">
    <citation type="submission" date="2016-10" db="EMBL/GenBank/DDBJ databases">
        <authorList>
            <person name="de Groot N.N."/>
        </authorList>
    </citation>
    <scope>NUCLEOTIDE SEQUENCE [LARGE SCALE GENOMIC DNA]</scope>
    <source>
        <strain evidence="5 6">DSM 18978</strain>
    </source>
</reference>
<dbReference type="Gene3D" id="3.40.1190.20">
    <property type="match status" value="1"/>
</dbReference>
<feature type="domain" description="Carbohydrate kinase PfkB" evidence="4">
    <location>
        <begin position="23"/>
        <end position="121"/>
    </location>
</feature>
<comment type="similarity">
    <text evidence="1">Belongs to the carbohydrate kinase PfkB family.</text>
</comment>
<name>A0A1G5KRF3_9FIRM</name>
<dbReference type="GO" id="GO:0016301">
    <property type="term" value="F:kinase activity"/>
    <property type="evidence" value="ECO:0007669"/>
    <property type="project" value="UniProtKB-KW"/>
</dbReference>
<organism evidence="5 6">
    <name type="scientific">Alkaliphilus peptidifermentans DSM 18978</name>
    <dbReference type="NCBI Taxonomy" id="1120976"/>
    <lineage>
        <taxon>Bacteria</taxon>
        <taxon>Bacillati</taxon>
        <taxon>Bacillota</taxon>
        <taxon>Clostridia</taxon>
        <taxon>Peptostreptococcales</taxon>
        <taxon>Natronincolaceae</taxon>
        <taxon>Alkaliphilus</taxon>
    </lineage>
</organism>
<dbReference type="STRING" id="1120976.SAMN03080606_03714"/>
<proteinExistence type="inferred from homology"/>
<evidence type="ECO:0000313" key="6">
    <source>
        <dbReference type="Proteomes" id="UP000198636"/>
    </source>
</evidence>
<dbReference type="InterPro" id="IPR052700">
    <property type="entry name" value="Carb_kinase_PfkB-like"/>
</dbReference>
<dbReference type="InterPro" id="IPR011611">
    <property type="entry name" value="PfkB_dom"/>
</dbReference>
<keyword evidence="2" id="KW-0808">Transferase</keyword>
<dbReference type="PANTHER" id="PTHR43320">
    <property type="entry name" value="SUGAR KINASE"/>
    <property type="match status" value="1"/>
</dbReference>
<evidence type="ECO:0000256" key="2">
    <source>
        <dbReference type="ARBA" id="ARBA00022679"/>
    </source>
</evidence>
<dbReference type="PROSITE" id="PS00584">
    <property type="entry name" value="PFKB_KINASES_2"/>
    <property type="match status" value="1"/>
</dbReference>